<accession>A0A835MVM5</accession>
<gene>
    <name evidence="2" type="ORF">SADUNF_Sadunf09G0001300</name>
</gene>
<dbReference type="PANTHER" id="PTHR13258:SF0">
    <property type="entry name" value="SYNDETIN"/>
    <property type="match status" value="1"/>
</dbReference>
<dbReference type="GO" id="GO:0005829">
    <property type="term" value="C:cytosol"/>
    <property type="evidence" value="ECO:0007669"/>
    <property type="project" value="GOC"/>
</dbReference>
<feature type="domain" description="Syndetin C-terminal" evidence="1">
    <location>
        <begin position="218"/>
        <end position="306"/>
    </location>
</feature>
<dbReference type="PANTHER" id="PTHR13258">
    <property type="entry name" value="SYNDETIN"/>
    <property type="match status" value="1"/>
</dbReference>
<dbReference type="GO" id="GO:0042147">
    <property type="term" value="P:retrograde transport, endosome to Golgi"/>
    <property type="evidence" value="ECO:0007669"/>
    <property type="project" value="InterPro"/>
</dbReference>
<organism evidence="2 3">
    <name type="scientific">Salix dunnii</name>
    <dbReference type="NCBI Taxonomy" id="1413687"/>
    <lineage>
        <taxon>Eukaryota</taxon>
        <taxon>Viridiplantae</taxon>
        <taxon>Streptophyta</taxon>
        <taxon>Embryophyta</taxon>
        <taxon>Tracheophyta</taxon>
        <taxon>Spermatophyta</taxon>
        <taxon>Magnoliopsida</taxon>
        <taxon>eudicotyledons</taxon>
        <taxon>Gunneridae</taxon>
        <taxon>Pentapetalae</taxon>
        <taxon>rosids</taxon>
        <taxon>fabids</taxon>
        <taxon>Malpighiales</taxon>
        <taxon>Salicaceae</taxon>
        <taxon>Saliceae</taxon>
        <taxon>Salix</taxon>
    </lineage>
</organism>
<evidence type="ECO:0000313" key="3">
    <source>
        <dbReference type="Proteomes" id="UP000657918"/>
    </source>
</evidence>
<dbReference type="Pfam" id="PF10474">
    <property type="entry name" value="Syndetin_C"/>
    <property type="match status" value="1"/>
</dbReference>
<dbReference type="Proteomes" id="UP000657918">
    <property type="component" value="Unassembled WGS sequence"/>
</dbReference>
<dbReference type="OrthoDB" id="10263345at2759"/>
<name>A0A835MVM5_9ROSI</name>
<dbReference type="GO" id="GO:0032456">
    <property type="term" value="P:endocytic recycling"/>
    <property type="evidence" value="ECO:0007669"/>
    <property type="project" value="InterPro"/>
</dbReference>
<evidence type="ECO:0000313" key="2">
    <source>
        <dbReference type="EMBL" id="KAF9675141.1"/>
    </source>
</evidence>
<reference evidence="2 3" key="1">
    <citation type="submission" date="2020-10" db="EMBL/GenBank/DDBJ databases">
        <title>Plant Genome Project.</title>
        <authorList>
            <person name="Zhang R.-G."/>
        </authorList>
    </citation>
    <scope>NUCLEOTIDE SEQUENCE [LARGE SCALE GENOMIC DNA]</scope>
    <source>
        <strain evidence="2">FAFU-HL-1</strain>
        <tissue evidence="2">Leaf</tissue>
    </source>
</reference>
<proteinExistence type="predicted"/>
<keyword evidence="3" id="KW-1185">Reference proteome</keyword>
<dbReference type="GO" id="GO:0000149">
    <property type="term" value="F:SNARE binding"/>
    <property type="evidence" value="ECO:0007669"/>
    <property type="project" value="TreeGrafter"/>
</dbReference>
<comment type="caution">
    <text evidence="2">The sequence shown here is derived from an EMBL/GenBank/DDBJ whole genome shotgun (WGS) entry which is preliminary data.</text>
</comment>
<dbReference type="AlphaFoldDB" id="A0A835MVM5"/>
<dbReference type="InterPro" id="IPR040047">
    <property type="entry name" value="VPS50"/>
</dbReference>
<protein>
    <recommendedName>
        <fullName evidence="1">Syndetin C-terminal domain-containing protein</fullName>
    </recommendedName>
</protein>
<sequence length="306" mass="34740">MLGSSSIEIFTTTFMYQYCNFEGDETKSNGGEAPNNGFLLFCEKRQQHLFHKLFREDKRIFGISQQAKYRSMDKYARYVDLLLGEFKHYKTRLAHGGIHKVDHDVLHSGYTCTLNACVCTSTDEPMGFLVGRHDFNFLWNTRWLGICGMDSLPSVVIGGQVEDFFANVSVQDCLSEYGLEIVAETLVEGLSRVKRWSDEGRARVISSSGYLIAVANKSDEGRALVSLVLQVLINGLQHFVPVNVKPKLQTVETFIKAYYLPETEYVHWARAHPEHSKNQIVGLINVVATMKGWKSITRLEVIEKIE</sequence>
<dbReference type="EMBL" id="JADGMS010000009">
    <property type="protein sequence ID" value="KAF9675141.1"/>
    <property type="molecule type" value="Genomic_DNA"/>
</dbReference>
<dbReference type="InterPro" id="IPR019514">
    <property type="entry name" value="Syndetin_C"/>
</dbReference>
<dbReference type="GO" id="GO:1990745">
    <property type="term" value="C:EARP complex"/>
    <property type="evidence" value="ECO:0007669"/>
    <property type="project" value="InterPro"/>
</dbReference>
<evidence type="ECO:0000259" key="1">
    <source>
        <dbReference type="Pfam" id="PF10474"/>
    </source>
</evidence>